<sequence>MILPKEKGTGMVSHGQPSQKRKRRTVNDENDNSQARSQKENNGIGVVFADVTNIPHVKTIDLRKLKSMLRQNGRNQISITNHPHAATFSSNELNTLSAQVPILTTNTEVLTPLKRPLDKLRKAPDMQDNDPTPNSIFKKPPSNQSIPLKSIFGRIFKDISNIPQSCDRPQSGGFGSQAVQMPRISSPRFGKLSQTPYVAATIMGYCKKRSKFDPAVIEPKRLFGTDDEDVVEARYIQEYDLSSEESDVYSDISTRDAYIFKDVEKFDFQAIIARKKKQDAKKAESKLKNISKSGLKMIG</sequence>
<name>A0ABQ7NW11_BRACM</name>
<dbReference type="Proteomes" id="UP000823674">
    <property type="component" value="Chromosome A01"/>
</dbReference>
<evidence type="ECO:0000256" key="1">
    <source>
        <dbReference type="SAM" id="MobiDB-lite"/>
    </source>
</evidence>
<keyword evidence="3" id="KW-1185">Reference proteome</keyword>
<evidence type="ECO:0000313" key="2">
    <source>
        <dbReference type="EMBL" id="KAG5415038.1"/>
    </source>
</evidence>
<accession>A0ABQ7NW11</accession>
<proteinExistence type="predicted"/>
<organism evidence="2 3">
    <name type="scientific">Brassica rapa subsp. trilocularis</name>
    <dbReference type="NCBI Taxonomy" id="1813537"/>
    <lineage>
        <taxon>Eukaryota</taxon>
        <taxon>Viridiplantae</taxon>
        <taxon>Streptophyta</taxon>
        <taxon>Embryophyta</taxon>
        <taxon>Tracheophyta</taxon>
        <taxon>Spermatophyta</taxon>
        <taxon>Magnoliopsida</taxon>
        <taxon>eudicotyledons</taxon>
        <taxon>Gunneridae</taxon>
        <taxon>Pentapetalae</taxon>
        <taxon>rosids</taxon>
        <taxon>malvids</taxon>
        <taxon>Brassicales</taxon>
        <taxon>Brassicaceae</taxon>
        <taxon>Brassiceae</taxon>
        <taxon>Brassica</taxon>
    </lineage>
</organism>
<gene>
    <name evidence="2" type="primary">A01g506640.1_BraROA</name>
    <name evidence="2" type="ORF">IGI04_002605</name>
</gene>
<feature type="compositionally biased region" description="Polar residues" evidence="1">
    <location>
        <begin position="129"/>
        <end position="141"/>
    </location>
</feature>
<evidence type="ECO:0000313" key="3">
    <source>
        <dbReference type="Proteomes" id="UP000823674"/>
    </source>
</evidence>
<reference evidence="2 3" key="1">
    <citation type="submission" date="2021-03" db="EMBL/GenBank/DDBJ databases">
        <authorList>
            <person name="King G.J."/>
            <person name="Bancroft I."/>
            <person name="Baten A."/>
            <person name="Bloomfield J."/>
            <person name="Borpatragohain P."/>
            <person name="He Z."/>
            <person name="Irish N."/>
            <person name="Irwin J."/>
            <person name="Liu K."/>
            <person name="Mauleon R.P."/>
            <person name="Moore J."/>
            <person name="Morris R."/>
            <person name="Ostergaard L."/>
            <person name="Wang B."/>
            <person name="Wells R."/>
        </authorList>
    </citation>
    <scope>NUCLEOTIDE SEQUENCE [LARGE SCALE GENOMIC DNA]</scope>
    <source>
        <strain evidence="2">R-o-18</strain>
        <tissue evidence="2">Leaf</tissue>
    </source>
</reference>
<comment type="caution">
    <text evidence="2">The sequence shown here is derived from an EMBL/GenBank/DDBJ whole genome shotgun (WGS) entry which is preliminary data.</text>
</comment>
<protein>
    <submittedName>
        <fullName evidence="2">Uncharacterized protein</fullName>
    </submittedName>
</protein>
<feature type="region of interest" description="Disordered" evidence="1">
    <location>
        <begin position="1"/>
        <end position="41"/>
    </location>
</feature>
<feature type="region of interest" description="Disordered" evidence="1">
    <location>
        <begin position="121"/>
        <end position="141"/>
    </location>
</feature>
<dbReference type="EMBL" id="JADBGQ010000001">
    <property type="protein sequence ID" value="KAG5415038.1"/>
    <property type="molecule type" value="Genomic_DNA"/>
</dbReference>